<comment type="similarity">
    <text evidence="2">Belongs to the CDP-glycerol glycerophosphotransferase family.</text>
</comment>
<comment type="caution">
    <text evidence="7">The sequence shown here is derived from an EMBL/GenBank/DDBJ whole genome shotgun (WGS) entry which is preliminary data.</text>
</comment>
<evidence type="ECO:0000256" key="4">
    <source>
        <dbReference type="ARBA" id="ARBA00022679"/>
    </source>
</evidence>
<dbReference type="PANTHER" id="PTHR37316">
    <property type="entry name" value="TEICHOIC ACID GLYCEROL-PHOSPHATE PRIMASE"/>
    <property type="match status" value="1"/>
</dbReference>
<sequence length="410" mass="48348">MGNLRNKLVTLIKLIARYLLIVLNDGFICMRVKKRLILFESFNGKDISDNPFAIYKQLIQNDPTIKQSCYFSVKPAVYRRLAQTFPDVQLIKRFTPIWVWYSARASFWVMNSRMPKWWKKNSGTVYIQTWHGTPLKKLGVDIDNVEIPGNQTQQYHQQFIDEANRWDYLIAPNQYSKDIFKSAFKFHHQFLDIGYPRNDMLYQQNNATTITILKKQLLGRVPSKVVMYAPTWRDDDYQKQGSYKFELPFNLKDFFAAVDDETMLIIRPHYLVKDHINITGFQDRVKICADEDINELYLITDLLITDYSSVMFDFANLKRPMLFFPYDLSHYRDELRGFYFNYQSQNLPGPVVTTADQFYQALAIFKQQGEFPDFRKNLAEFNTKFCSWETGTASQKVSDLILNKGGKEFE</sequence>
<dbReference type="PANTHER" id="PTHR37316:SF3">
    <property type="entry name" value="TEICHOIC ACID GLYCEROL-PHOSPHATE TRANSFERASE"/>
    <property type="match status" value="1"/>
</dbReference>
<evidence type="ECO:0000256" key="5">
    <source>
        <dbReference type="ARBA" id="ARBA00022944"/>
    </source>
</evidence>
<evidence type="ECO:0000313" key="7">
    <source>
        <dbReference type="EMBL" id="MFD1125918.1"/>
    </source>
</evidence>
<evidence type="ECO:0000256" key="6">
    <source>
        <dbReference type="ARBA" id="ARBA00023136"/>
    </source>
</evidence>
<accession>A0ABW3PPN4</accession>
<dbReference type="InterPro" id="IPR007554">
    <property type="entry name" value="Glycerophosphate_synth"/>
</dbReference>
<dbReference type="Gene3D" id="3.40.50.12580">
    <property type="match status" value="1"/>
</dbReference>
<gene>
    <name evidence="7" type="ORF">ACFQ22_11210</name>
</gene>
<keyword evidence="3" id="KW-1003">Cell membrane</keyword>
<dbReference type="Proteomes" id="UP001597156">
    <property type="component" value="Unassembled WGS sequence"/>
</dbReference>
<protein>
    <submittedName>
        <fullName evidence="7">CDP-glycerol glycerophosphotransferase family protein</fullName>
    </submittedName>
</protein>
<name>A0ABW3PPN4_9LACO</name>
<keyword evidence="5" id="KW-0777">Teichoic acid biosynthesis</keyword>
<evidence type="ECO:0000313" key="8">
    <source>
        <dbReference type="Proteomes" id="UP001597156"/>
    </source>
</evidence>
<keyword evidence="8" id="KW-1185">Reference proteome</keyword>
<dbReference type="InterPro" id="IPR043149">
    <property type="entry name" value="TagF_N"/>
</dbReference>
<dbReference type="Pfam" id="PF04464">
    <property type="entry name" value="Glyphos_transf"/>
    <property type="match status" value="1"/>
</dbReference>
<evidence type="ECO:0000256" key="1">
    <source>
        <dbReference type="ARBA" id="ARBA00004202"/>
    </source>
</evidence>
<keyword evidence="4" id="KW-0808">Transferase</keyword>
<keyword evidence="6" id="KW-0472">Membrane</keyword>
<dbReference type="InterPro" id="IPR051612">
    <property type="entry name" value="Teichoic_Acid_Biosynth"/>
</dbReference>
<evidence type="ECO:0000256" key="2">
    <source>
        <dbReference type="ARBA" id="ARBA00010488"/>
    </source>
</evidence>
<organism evidence="7 8">
    <name type="scientific">Lentilactobacillus raoultii</name>
    <dbReference type="NCBI Taxonomy" id="1987503"/>
    <lineage>
        <taxon>Bacteria</taxon>
        <taxon>Bacillati</taxon>
        <taxon>Bacillota</taxon>
        <taxon>Bacilli</taxon>
        <taxon>Lactobacillales</taxon>
        <taxon>Lactobacillaceae</taxon>
        <taxon>Lentilactobacillus</taxon>
    </lineage>
</organism>
<comment type="subcellular location">
    <subcellularLocation>
        <location evidence="1">Cell membrane</location>
        <topology evidence="1">Peripheral membrane protein</topology>
    </subcellularLocation>
</comment>
<proteinExistence type="inferred from homology"/>
<dbReference type="Gene3D" id="3.40.50.11820">
    <property type="match status" value="1"/>
</dbReference>
<dbReference type="RefSeq" id="WP_370824334.1">
    <property type="nucleotide sequence ID" value="NZ_JBHTLH010000040.1"/>
</dbReference>
<dbReference type="SUPFAM" id="SSF53756">
    <property type="entry name" value="UDP-Glycosyltransferase/glycogen phosphorylase"/>
    <property type="match status" value="1"/>
</dbReference>
<dbReference type="EMBL" id="JBHTLH010000040">
    <property type="protein sequence ID" value="MFD1125918.1"/>
    <property type="molecule type" value="Genomic_DNA"/>
</dbReference>
<reference evidence="8" key="1">
    <citation type="journal article" date="2019" name="Int. J. Syst. Evol. Microbiol.">
        <title>The Global Catalogue of Microorganisms (GCM) 10K type strain sequencing project: providing services to taxonomists for standard genome sequencing and annotation.</title>
        <authorList>
            <consortium name="The Broad Institute Genomics Platform"/>
            <consortium name="The Broad Institute Genome Sequencing Center for Infectious Disease"/>
            <person name="Wu L."/>
            <person name="Ma J."/>
        </authorList>
    </citation>
    <scope>NUCLEOTIDE SEQUENCE [LARGE SCALE GENOMIC DNA]</scope>
    <source>
        <strain evidence="8">CCUG 71848</strain>
    </source>
</reference>
<evidence type="ECO:0000256" key="3">
    <source>
        <dbReference type="ARBA" id="ARBA00022475"/>
    </source>
</evidence>
<dbReference type="InterPro" id="IPR043148">
    <property type="entry name" value="TagF_C"/>
</dbReference>